<comment type="caution">
    <text evidence="4">The sequence shown here is derived from an EMBL/GenBank/DDBJ whole genome shotgun (WGS) entry which is preliminary data.</text>
</comment>
<evidence type="ECO:0000313" key="4">
    <source>
        <dbReference type="EMBL" id="KAH0907267.1"/>
    </source>
</evidence>
<dbReference type="PROSITE" id="PS50053">
    <property type="entry name" value="UBIQUITIN_2"/>
    <property type="match status" value="4"/>
</dbReference>
<name>A0ABQ8BS10_BRANA</name>
<feature type="compositionally biased region" description="Basic and acidic residues" evidence="1">
    <location>
        <begin position="529"/>
        <end position="542"/>
    </location>
</feature>
<dbReference type="SMART" id="SM00165">
    <property type="entry name" value="UBA"/>
    <property type="match status" value="6"/>
</dbReference>
<dbReference type="InterPro" id="IPR036353">
    <property type="entry name" value="XPC-bd_sf"/>
</dbReference>
<accession>A0ABQ8BS10</accession>
<dbReference type="CDD" id="cd01805">
    <property type="entry name" value="Ubl_Rad23"/>
    <property type="match status" value="4"/>
</dbReference>
<keyword evidence="5" id="KW-1185">Reference proteome</keyword>
<feature type="non-terminal residue" evidence="4">
    <location>
        <position position="1"/>
    </location>
</feature>
<feature type="compositionally biased region" description="Low complexity" evidence="1">
    <location>
        <begin position="323"/>
        <end position="334"/>
    </location>
</feature>
<gene>
    <name evidence="4" type="ORF">HID58_039094</name>
</gene>
<feature type="region of interest" description="Disordered" evidence="1">
    <location>
        <begin position="620"/>
        <end position="682"/>
    </location>
</feature>
<proteinExistence type="predicted"/>
<dbReference type="InterPro" id="IPR029071">
    <property type="entry name" value="Ubiquitin-like_domsf"/>
</dbReference>
<dbReference type="CDD" id="cd14281">
    <property type="entry name" value="UBA2_Rad23_like"/>
    <property type="match status" value="1"/>
</dbReference>
<dbReference type="InterPro" id="IPR009060">
    <property type="entry name" value="UBA-like_sf"/>
</dbReference>
<dbReference type="InterPro" id="IPR000626">
    <property type="entry name" value="Ubiquitin-like_dom"/>
</dbReference>
<sequence>PLLSQLGSSLQTAIHRNRISPEQSHLNLSFCSSVKEKMKIFVKTLKGDRFEIEVNLEDSVVDVKKNIETVMGVTAEEQMLIHKGKVLKDETTLEASNVSEKSIIGVIKRKAASTATSTSTETPTEGASAGASYVASERVSESSIQKILGMVGEGWDRYMVTSALCLADDDVNKALEYLYFELPRQIEDHYIAEGAQDQTQEYENPTEEDELRFFDYLNGSPEQEYLRALARSDPGIVKDFVEMLEEQDPPIFVLIQDNKALFLRSLLEVQGGACGNEMEQPHEHQAVQTSEPNNGEDGDNQVGGESEETKVEELQADQTNKPNNGVDGGNQVVGESEETKVEVANPEDNELIEQLEALGFERGDAEVAYFACNKNIFVKTLKGDRFEIQVNLEDSVADVKKNIETVMRVTAAEQMLIHKGKVLKDETTMEANEVSEKSIIAVMKRKHASTVTSTSSASLKPQAHAAPPHAAASNVNYKSISESDIQQILETVSGTWSREAVAYALYFASNDLDKAVEYLYFGLPEQSEDPYKTEGTQEHTQEPEAPQDAVQEWSLDILRNTPEFEYVRPLVQSDPSLLQEILEVIEEHNPQLVQFILDNKADFTRLVLEQPQEHQDNDVLHFQSNEPNNGGESGNQVGKSEETEVEQPQADQTNKPNNGDGDNQVGGESEETEVETTKDAEAKTRVEAEIECLEKQFTRKFCYRRRFIETESRRFCRTEIFSFSGEEKMKIFVKTLKGARFEIQVKPEDLVADVKKNIETVLGVTAYPAAEQRLIHKGKVLKDETTVEANNVSEKSTIGVMKYESISENNIQWILEMSGGEWERDLVEDALYLAYNDIDKAVEYIYFGLPVDSEYPSITEFENVRPRVQSDPSLLEELLVQIEDLFITEGETHQEPDERPSAADLEQSLDFARYTQEYDREYLRALARSHPSIVKDFVEMVHEDNPLFFQFIRDNKADILRLLREGGTGGNQVGESKETEVEVVTPEDYELIERVMRRWRTSLAIGTSKWLQTIFSMKIFVKNLKGARFEIQVSPEDSVGDVKKNIETVMGVTAYPAAEQVLIHKGKVLKDETTLAANNVSEKSVIGVIKKKPASTVTSTAPASLTALVHAAHPSSTAAETPVTPTEPAWDAASNGNYESISESNIQQILEMVRGAWSREAVAYALCLAYDDLNKALEYIYFGTQEQTQEPEETDLEWSLDSLRHTPEFEHLRPLVQSDPSLLMDFLLMLKEQNPPFFRLIQDNKADFLRLLLEQPQEPNNGGDGGNQVGDSEETQVVQPPKELQADQTNEPNNGGGDGGNQVGESKETKVEVATPEDYELIERLEALGFERGDAAVAYFACNRNVQVAANHLLGYKQ</sequence>
<dbReference type="Gene3D" id="3.10.20.90">
    <property type="entry name" value="Phosphatidylinositol 3-kinase Catalytic Subunit, Chain A, domain 1"/>
    <property type="match status" value="4"/>
</dbReference>
<dbReference type="SUPFAM" id="SSF101238">
    <property type="entry name" value="XPC-binding domain"/>
    <property type="match status" value="4"/>
</dbReference>
<organism evidence="4 5">
    <name type="scientific">Brassica napus</name>
    <name type="common">Rape</name>
    <dbReference type="NCBI Taxonomy" id="3708"/>
    <lineage>
        <taxon>Eukaryota</taxon>
        <taxon>Viridiplantae</taxon>
        <taxon>Streptophyta</taxon>
        <taxon>Embryophyta</taxon>
        <taxon>Tracheophyta</taxon>
        <taxon>Spermatophyta</taxon>
        <taxon>Magnoliopsida</taxon>
        <taxon>eudicotyledons</taxon>
        <taxon>Gunneridae</taxon>
        <taxon>Pentapetalae</taxon>
        <taxon>rosids</taxon>
        <taxon>malvids</taxon>
        <taxon>Brassicales</taxon>
        <taxon>Brassicaceae</taxon>
        <taxon>Brassiceae</taxon>
        <taxon>Brassica</taxon>
    </lineage>
</organism>
<dbReference type="Pfam" id="PF09280">
    <property type="entry name" value="XPC-binding"/>
    <property type="match status" value="2"/>
</dbReference>
<feature type="domain" description="Ubiquitin-like" evidence="3">
    <location>
        <begin position="1017"/>
        <end position="1095"/>
    </location>
</feature>
<feature type="domain" description="Ubiquitin-like" evidence="3">
    <location>
        <begin position="38"/>
        <end position="113"/>
    </location>
</feature>
<dbReference type="PANTHER" id="PTHR10621:SF48">
    <property type="entry name" value="UBIQUITIN RECEPTOR RAD23"/>
    <property type="match status" value="1"/>
</dbReference>
<dbReference type="Pfam" id="PF00240">
    <property type="entry name" value="ubiquitin"/>
    <property type="match status" value="4"/>
</dbReference>
<dbReference type="InterPro" id="IPR004806">
    <property type="entry name" value="Rad23"/>
</dbReference>
<dbReference type="SUPFAM" id="SSF46934">
    <property type="entry name" value="UBA-like"/>
    <property type="match status" value="3"/>
</dbReference>
<feature type="region of interest" description="Disordered" evidence="1">
    <location>
        <begin position="1256"/>
        <end position="1314"/>
    </location>
</feature>
<dbReference type="SMART" id="SM00213">
    <property type="entry name" value="UBQ"/>
    <property type="match status" value="4"/>
</dbReference>
<feature type="domain" description="Ubiquitin-like" evidence="3">
    <location>
        <begin position="729"/>
        <end position="801"/>
    </location>
</feature>
<dbReference type="EMBL" id="JAGKQM010000010">
    <property type="protein sequence ID" value="KAH0907267.1"/>
    <property type="molecule type" value="Genomic_DNA"/>
</dbReference>
<evidence type="ECO:0000256" key="1">
    <source>
        <dbReference type="SAM" id="MobiDB-lite"/>
    </source>
</evidence>
<dbReference type="PANTHER" id="PTHR10621">
    <property type="entry name" value="UV EXCISION REPAIR PROTEIN RAD23"/>
    <property type="match status" value="1"/>
</dbReference>
<dbReference type="Pfam" id="PF00627">
    <property type="entry name" value="UBA"/>
    <property type="match status" value="1"/>
</dbReference>
<feature type="domain" description="UBA" evidence="2">
    <location>
        <begin position="1316"/>
        <end position="1356"/>
    </location>
</feature>
<feature type="compositionally biased region" description="Polar residues" evidence="1">
    <location>
        <begin position="649"/>
        <end position="661"/>
    </location>
</feature>
<dbReference type="Gene3D" id="1.10.8.10">
    <property type="entry name" value="DNA helicase RuvA subunit, C-terminal domain"/>
    <property type="match status" value="6"/>
</dbReference>
<dbReference type="InterPro" id="IPR015360">
    <property type="entry name" value="XPC-bd"/>
</dbReference>
<feature type="domain" description="UBA" evidence="2">
    <location>
        <begin position="805"/>
        <end position="848"/>
    </location>
</feature>
<dbReference type="PRINTS" id="PR01839">
    <property type="entry name" value="RAD23PROTEIN"/>
</dbReference>
<evidence type="ECO:0000313" key="5">
    <source>
        <dbReference type="Proteomes" id="UP000824890"/>
    </source>
</evidence>
<feature type="region of interest" description="Disordered" evidence="1">
    <location>
        <begin position="527"/>
        <end position="548"/>
    </location>
</feature>
<evidence type="ECO:0008006" key="6">
    <source>
        <dbReference type="Google" id="ProtNLM"/>
    </source>
</evidence>
<feature type="region of interest" description="Disordered" evidence="1">
    <location>
        <begin position="275"/>
        <end position="343"/>
    </location>
</feature>
<evidence type="ECO:0000259" key="3">
    <source>
        <dbReference type="PROSITE" id="PS50053"/>
    </source>
</evidence>
<dbReference type="Proteomes" id="UP000824890">
    <property type="component" value="Unassembled WGS sequence"/>
</dbReference>
<reference evidence="4 5" key="1">
    <citation type="submission" date="2021-05" db="EMBL/GenBank/DDBJ databases">
        <title>Genome Assembly of Synthetic Allotetraploid Brassica napus Reveals Homoeologous Exchanges between Subgenomes.</title>
        <authorList>
            <person name="Davis J.T."/>
        </authorList>
    </citation>
    <scope>NUCLEOTIDE SEQUENCE [LARGE SCALE GENOMIC DNA]</scope>
    <source>
        <strain evidence="5">cv. Da-Ae</strain>
        <tissue evidence="4">Seedling</tissue>
    </source>
</reference>
<dbReference type="PROSITE" id="PS50030">
    <property type="entry name" value="UBA"/>
    <property type="match status" value="3"/>
</dbReference>
<dbReference type="SUPFAM" id="SSF54236">
    <property type="entry name" value="Ubiquitin-like"/>
    <property type="match status" value="4"/>
</dbReference>
<dbReference type="Gene3D" id="1.10.10.540">
    <property type="entry name" value="XPC-binding domain"/>
    <property type="match status" value="4"/>
</dbReference>
<evidence type="ECO:0000259" key="2">
    <source>
        <dbReference type="PROSITE" id="PS50030"/>
    </source>
</evidence>
<protein>
    <recommendedName>
        <fullName evidence="6">Ubiquitin receptor RAD23</fullName>
    </recommendedName>
</protein>
<feature type="domain" description="UBA" evidence="2">
    <location>
        <begin position="138"/>
        <end position="181"/>
    </location>
</feature>
<feature type="domain" description="Ubiquitin-like" evidence="3">
    <location>
        <begin position="374"/>
        <end position="449"/>
    </location>
</feature>
<dbReference type="InterPro" id="IPR015940">
    <property type="entry name" value="UBA"/>
</dbReference>